<dbReference type="Gene3D" id="1.10.10.2840">
    <property type="entry name" value="PucR C-terminal helix-turn-helix domain"/>
    <property type="match status" value="1"/>
</dbReference>
<proteinExistence type="predicted"/>
<gene>
    <name evidence="3" type="ORF">CUU66_21385</name>
</gene>
<dbReference type="PANTHER" id="PTHR33744">
    <property type="entry name" value="CARBOHYDRATE DIACID REGULATOR"/>
    <property type="match status" value="1"/>
</dbReference>
<dbReference type="Proteomes" id="UP000234748">
    <property type="component" value="Unassembled WGS sequence"/>
</dbReference>
<protein>
    <recommendedName>
        <fullName evidence="5">Transcriptional regulator</fullName>
    </recommendedName>
</protein>
<dbReference type="InterPro" id="IPR051448">
    <property type="entry name" value="CdaR-like_regulators"/>
</dbReference>
<dbReference type="InterPro" id="IPR042070">
    <property type="entry name" value="PucR_C-HTH_sf"/>
</dbReference>
<dbReference type="InterPro" id="IPR008599">
    <property type="entry name" value="Diacid_rec"/>
</dbReference>
<sequence>MLSREIAQTIVLETTQRLNRNINIMDEKGIIIASGDPLRIDDIHEGALEVLKTGETLIIRFDEEGIWRGSHPGINLPIEFQHKIVGVIGITGNPEDLMEFGGIVKMITELMIREKFITSQLEWKQLTKVMIIEELLKSSPDYTNIDRMLHLIGKNLLAPFTTALIQMTDRTITNQQLTSKIEEIIGEKHALAGFININRIFIAFSGLTQQETDRKLRNVYDELKKLKVKFQLAFSIPFTSTSMFNQSYMECDLALQISKKDEDFVSFAEVEPKALIYNIDRGWLERFTNRMMNKTLIKYADTLEAFFHNNLNIQQTADELYLHRNTLIYRLTKIENDTGYDPRKFKDAIRLQLALWSVKRLQSDIL</sequence>
<evidence type="ECO:0000259" key="1">
    <source>
        <dbReference type="Pfam" id="PF05651"/>
    </source>
</evidence>
<dbReference type="Pfam" id="PF13556">
    <property type="entry name" value="HTH_30"/>
    <property type="match status" value="1"/>
</dbReference>
<keyword evidence="4" id="KW-1185">Reference proteome</keyword>
<feature type="domain" description="Putative sugar diacid recognition" evidence="1">
    <location>
        <begin position="2"/>
        <end position="133"/>
    </location>
</feature>
<comment type="caution">
    <text evidence="3">The sequence shown here is derived from an EMBL/GenBank/DDBJ whole genome shotgun (WGS) entry which is preliminary data.</text>
</comment>
<dbReference type="InterPro" id="IPR025736">
    <property type="entry name" value="PucR_C-HTH_dom"/>
</dbReference>
<dbReference type="Pfam" id="PF05651">
    <property type="entry name" value="Diacid_rec"/>
    <property type="match status" value="1"/>
</dbReference>
<dbReference type="OrthoDB" id="9792148at2"/>
<dbReference type="RefSeq" id="WP_101645415.1">
    <property type="nucleotide sequence ID" value="NZ_PGUY01000073.1"/>
</dbReference>
<dbReference type="PANTHER" id="PTHR33744:SF15">
    <property type="entry name" value="CARBOHYDRATE DIACID REGULATOR"/>
    <property type="match status" value="1"/>
</dbReference>
<evidence type="ECO:0000313" key="4">
    <source>
        <dbReference type="Proteomes" id="UP000234748"/>
    </source>
</evidence>
<accession>A0A2N5M0J8</accession>
<feature type="domain" description="PucR C-terminal helix-turn-helix" evidence="2">
    <location>
        <begin position="300"/>
        <end position="355"/>
    </location>
</feature>
<dbReference type="EMBL" id="PGUY01000073">
    <property type="protein sequence ID" value="PLT27889.1"/>
    <property type="molecule type" value="Genomic_DNA"/>
</dbReference>
<evidence type="ECO:0008006" key="5">
    <source>
        <dbReference type="Google" id="ProtNLM"/>
    </source>
</evidence>
<evidence type="ECO:0000259" key="2">
    <source>
        <dbReference type="Pfam" id="PF13556"/>
    </source>
</evidence>
<dbReference type="AlphaFoldDB" id="A0A2N5M0J8"/>
<evidence type="ECO:0000313" key="3">
    <source>
        <dbReference type="EMBL" id="PLT27889.1"/>
    </source>
</evidence>
<organism evidence="3 4">
    <name type="scientific">Peribacillus deserti</name>
    <dbReference type="NCBI Taxonomy" id="673318"/>
    <lineage>
        <taxon>Bacteria</taxon>
        <taxon>Bacillati</taxon>
        <taxon>Bacillota</taxon>
        <taxon>Bacilli</taxon>
        <taxon>Bacillales</taxon>
        <taxon>Bacillaceae</taxon>
        <taxon>Peribacillus</taxon>
    </lineage>
</organism>
<reference evidence="3 4" key="1">
    <citation type="submission" date="2017-11" db="EMBL/GenBank/DDBJ databases">
        <title>Comparitive Functional Genomics of Dry Heat Resistant strains isolated from the Viking Spacecraft.</title>
        <authorList>
            <person name="Seuylemezian A."/>
            <person name="Cooper K."/>
            <person name="Vaishampayan P."/>
        </authorList>
    </citation>
    <scope>NUCLEOTIDE SEQUENCE [LARGE SCALE GENOMIC DNA]</scope>
    <source>
        <strain evidence="3 4">V1-29</strain>
    </source>
</reference>
<name>A0A2N5M0J8_9BACI</name>